<evidence type="ECO:0000259" key="7">
    <source>
        <dbReference type="Pfam" id="PF01850"/>
    </source>
</evidence>
<accession>A0A0A0JNB6</accession>
<keyword evidence="1 6" id="KW-1277">Toxin-antitoxin system</keyword>
<dbReference type="EC" id="3.1.-.-" evidence="6"/>
<evidence type="ECO:0000256" key="3">
    <source>
        <dbReference type="ARBA" id="ARBA00022723"/>
    </source>
</evidence>
<dbReference type="Proteomes" id="UP000030011">
    <property type="component" value="Unassembled WGS sequence"/>
</dbReference>
<dbReference type="SUPFAM" id="SSF88723">
    <property type="entry name" value="PIN domain-like"/>
    <property type="match status" value="1"/>
</dbReference>
<dbReference type="Pfam" id="PF01850">
    <property type="entry name" value="PIN"/>
    <property type="match status" value="1"/>
</dbReference>
<protein>
    <recommendedName>
        <fullName evidence="6">Ribonuclease VapC</fullName>
        <shortName evidence="6">RNase VapC</shortName>
        <ecNumber evidence="6">3.1.-.-</ecNumber>
    </recommendedName>
    <alternativeName>
        <fullName evidence="6">Toxin VapC</fullName>
    </alternativeName>
</protein>
<comment type="cofactor">
    <cofactor evidence="6">
        <name>Mg(2+)</name>
        <dbReference type="ChEBI" id="CHEBI:18420"/>
    </cofactor>
</comment>
<evidence type="ECO:0000313" key="8">
    <source>
        <dbReference type="EMBL" id="KGN38264.1"/>
    </source>
</evidence>
<evidence type="ECO:0000256" key="2">
    <source>
        <dbReference type="ARBA" id="ARBA00022722"/>
    </source>
</evidence>
<keyword evidence="5 6" id="KW-0460">Magnesium</keyword>
<feature type="binding site" evidence="6">
    <location>
        <position position="97"/>
    </location>
    <ligand>
        <name>Mg(2+)</name>
        <dbReference type="ChEBI" id="CHEBI:18420"/>
    </ligand>
</feature>
<evidence type="ECO:0000256" key="6">
    <source>
        <dbReference type="HAMAP-Rule" id="MF_00265"/>
    </source>
</evidence>
<dbReference type="CDD" id="cd18681">
    <property type="entry name" value="PIN_MtVapC27-VapC40_like"/>
    <property type="match status" value="1"/>
</dbReference>
<keyword evidence="3 6" id="KW-0479">Metal-binding</keyword>
<feature type="domain" description="PIN" evidence="7">
    <location>
        <begin position="3"/>
        <end position="121"/>
    </location>
</feature>
<organism evidence="8 9">
    <name type="scientific">Knoellia subterranea KCTC 19937</name>
    <dbReference type="NCBI Taxonomy" id="1385521"/>
    <lineage>
        <taxon>Bacteria</taxon>
        <taxon>Bacillati</taxon>
        <taxon>Actinomycetota</taxon>
        <taxon>Actinomycetes</taxon>
        <taxon>Micrococcales</taxon>
        <taxon>Intrasporangiaceae</taxon>
        <taxon>Knoellia</taxon>
    </lineage>
</organism>
<keyword evidence="2 6" id="KW-0540">Nuclease</keyword>
<dbReference type="GO" id="GO:0016787">
    <property type="term" value="F:hydrolase activity"/>
    <property type="evidence" value="ECO:0007669"/>
    <property type="project" value="UniProtKB-KW"/>
</dbReference>
<dbReference type="EMBL" id="AVPK01000003">
    <property type="protein sequence ID" value="KGN38264.1"/>
    <property type="molecule type" value="Genomic_DNA"/>
</dbReference>
<dbReference type="GO" id="GO:0090729">
    <property type="term" value="F:toxin activity"/>
    <property type="evidence" value="ECO:0007669"/>
    <property type="project" value="UniProtKB-KW"/>
</dbReference>
<dbReference type="eggNOG" id="COG1848">
    <property type="taxonomic scope" value="Bacteria"/>
</dbReference>
<dbReference type="InterPro" id="IPR029060">
    <property type="entry name" value="PIN-like_dom_sf"/>
</dbReference>
<dbReference type="HAMAP" id="MF_00265">
    <property type="entry name" value="VapC_Nob1"/>
    <property type="match status" value="1"/>
</dbReference>
<dbReference type="STRING" id="1385521.N803_10960"/>
<evidence type="ECO:0000256" key="5">
    <source>
        <dbReference type="ARBA" id="ARBA00022842"/>
    </source>
</evidence>
<evidence type="ECO:0000256" key="1">
    <source>
        <dbReference type="ARBA" id="ARBA00022649"/>
    </source>
</evidence>
<evidence type="ECO:0000256" key="4">
    <source>
        <dbReference type="ARBA" id="ARBA00022801"/>
    </source>
</evidence>
<proteinExistence type="inferred from homology"/>
<keyword evidence="4 6" id="KW-0378">Hydrolase</keyword>
<comment type="similarity">
    <text evidence="6">Belongs to the PINc/VapC protein family.</text>
</comment>
<sequence length="132" mass="13996">MACDTSVLVPALLPWHAEHEPSRARLRDAVDHVPAHVLLETFSVLTRLPSPHRIAAADASSVLGALSLKVVTLPASQHPGLVTTLADRGLRGGAIYDALVGRTATHHGLTLLTRDRRAAATYDAVAVAYTLL</sequence>
<dbReference type="InterPro" id="IPR002716">
    <property type="entry name" value="PIN_dom"/>
</dbReference>
<feature type="binding site" evidence="6">
    <location>
        <position position="4"/>
    </location>
    <ligand>
        <name>Mg(2+)</name>
        <dbReference type="ChEBI" id="CHEBI:18420"/>
    </ligand>
</feature>
<keyword evidence="6" id="KW-0800">Toxin</keyword>
<name>A0A0A0JNB6_9MICO</name>
<comment type="caution">
    <text evidence="8">The sequence shown here is derived from an EMBL/GenBank/DDBJ whole genome shotgun (WGS) entry which is preliminary data.</text>
</comment>
<dbReference type="AlphaFoldDB" id="A0A0A0JNB6"/>
<dbReference type="GO" id="GO:0000287">
    <property type="term" value="F:magnesium ion binding"/>
    <property type="evidence" value="ECO:0007669"/>
    <property type="project" value="UniProtKB-UniRule"/>
</dbReference>
<gene>
    <name evidence="6" type="primary">vapC</name>
    <name evidence="8" type="ORF">N803_10960</name>
</gene>
<reference evidence="8 9" key="1">
    <citation type="submission" date="2013-08" db="EMBL/GenBank/DDBJ databases">
        <title>The genome sequence of Knoellia subterranea.</title>
        <authorList>
            <person name="Zhu W."/>
            <person name="Wang G."/>
        </authorList>
    </citation>
    <scope>NUCLEOTIDE SEQUENCE [LARGE SCALE GENOMIC DNA]</scope>
    <source>
        <strain evidence="8 9">KCTC 19937</strain>
    </source>
</reference>
<comment type="function">
    <text evidence="6">Toxic component of a toxin-antitoxin (TA) system. An RNase.</text>
</comment>
<evidence type="ECO:0000313" key="9">
    <source>
        <dbReference type="Proteomes" id="UP000030011"/>
    </source>
</evidence>
<dbReference type="Gene3D" id="3.40.50.1010">
    <property type="entry name" value="5'-nuclease"/>
    <property type="match status" value="1"/>
</dbReference>
<dbReference type="InterPro" id="IPR022907">
    <property type="entry name" value="VapC_family"/>
</dbReference>
<dbReference type="GO" id="GO:0004540">
    <property type="term" value="F:RNA nuclease activity"/>
    <property type="evidence" value="ECO:0007669"/>
    <property type="project" value="InterPro"/>
</dbReference>
<keyword evidence="9" id="KW-1185">Reference proteome</keyword>